<dbReference type="AlphaFoldDB" id="A0A0U2J6N9"/>
<gene>
    <name evidence="2" type="ORF">AUC31_03360</name>
</gene>
<dbReference type="KEGG" id="prt:AUC31_03360"/>
<evidence type="ECO:0000313" key="2">
    <source>
        <dbReference type="EMBL" id="ALS74354.1"/>
    </source>
</evidence>
<organism evidence="2 3">
    <name type="scientific">Planococcus rifietoensis</name>
    <dbReference type="NCBI Taxonomy" id="200991"/>
    <lineage>
        <taxon>Bacteria</taxon>
        <taxon>Bacillati</taxon>
        <taxon>Bacillota</taxon>
        <taxon>Bacilli</taxon>
        <taxon>Bacillales</taxon>
        <taxon>Caryophanaceae</taxon>
        <taxon>Planococcus</taxon>
    </lineage>
</organism>
<evidence type="ECO:0000313" key="3">
    <source>
        <dbReference type="Proteomes" id="UP000067683"/>
    </source>
</evidence>
<dbReference type="EMBL" id="CP013659">
    <property type="protein sequence ID" value="ALS74354.1"/>
    <property type="molecule type" value="Genomic_DNA"/>
</dbReference>
<dbReference type="STRING" id="200991.AUC31_03360"/>
<dbReference type="OrthoDB" id="2735026at2"/>
<evidence type="ECO:0000256" key="1">
    <source>
        <dbReference type="SAM" id="Phobius"/>
    </source>
</evidence>
<keyword evidence="1" id="KW-0812">Transmembrane</keyword>
<dbReference type="RefSeq" id="WP_058381061.1">
    <property type="nucleotide sequence ID" value="NZ_CP013659.2"/>
</dbReference>
<feature type="transmembrane region" description="Helical" evidence="1">
    <location>
        <begin position="6"/>
        <end position="25"/>
    </location>
</feature>
<keyword evidence="1" id="KW-0472">Membrane</keyword>
<sequence length="130" mass="15404">MAFLIRLIIIALIIYLFYRLLKFIFDPKRKLDAALESGTYYFHDDVGNVRKNFFIAMRGVLFEGEKYLGTTKEAFDVVSIFIWTETPDKLIGFSKEDFHFLEKEIRMNYPDADISWKSPIEQLMKKEEEA</sequence>
<keyword evidence="1" id="KW-1133">Transmembrane helix</keyword>
<proteinExistence type="predicted"/>
<accession>A0A0U2J6N9</accession>
<name>A0A0U2J6N9_9BACL</name>
<reference evidence="2" key="1">
    <citation type="submission" date="2016-01" db="EMBL/GenBank/DDBJ databases">
        <title>Complete genome of Planococcus rifietoensis type strain M8.</title>
        <authorList>
            <person name="See-Too W.S."/>
        </authorList>
    </citation>
    <scope>NUCLEOTIDE SEQUENCE [LARGE SCALE GENOMIC DNA]</scope>
    <source>
        <strain evidence="2">M8</strain>
    </source>
</reference>
<dbReference type="Proteomes" id="UP000067683">
    <property type="component" value="Chromosome"/>
</dbReference>
<keyword evidence="3" id="KW-1185">Reference proteome</keyword>
<protein>
    <submittedName>
        <fullName evidence="2">Sigma-w pathway protein ysdB</fullName>
    </submittedName>
</protein>